<dbReference type="AlphaFoldDB" id="A0A371DNI8"/>
<accession>A0A371DNI8</accession>
<protein>
    <submittedName>
        <fullName evidence="1">Uncharacterized protein</fullName>
    </submittedName>
</protein>
<sequence>MICHGFADFEVPQPVLDCDADLEELHPALQGVTFEAVPWIKDVLRDARLSTRYRAEDAYAFRHPIHLGCHPLACRSFASFPPVQILRLSSTKGIKLGSSVVENRFGVTVYDILQALHVSLDILVDPKELREYMWDFPPGIHKDSEDLSWPIVNYSDEGDRCGETARRSNPALRAS</sequence>
<gene>
    <name evidence="1" type="ORF">OH76DRAFT_1064439</name>
</gene>
<dbReference type="OrthoDB" id="2803395at2759"/>
<evidence type="ECO:0000313" key="1">
    <source>
        <dbReference type="EMBL" id="RDX54117.1"/>
    </source>
</evidence>
<proteinExistence type="predicted"/>
<dbReference type="Proteomes" id="UP000256964">
    <property type="component" value="Unassembled WGS sequence"/>
</dbReference>
<dbReference type="EMBL" id="KZ857385">
    <property type="protein sequence ID" value="RDX54117.1"/>
    <property type="molecule type" value="Genomic_DNA"/>
</dbReference>
<reference evidence="1 2" key="1">
    <citation type="journal article" date="2018" name="Biotechnol. Biofuels">
        <title>Integrative visual omics of the white-rot fungus Polyporus brumalis exposes the biotechnological potential of its oxidative enzymes for delignifying raw plant biomass.</title>
        <authorList>
            <person name="Miyauchi S."/>
            <person name="Rancon A."/>
            <person name="Drula E."/>
            <person name="Hage H."/>
            <person name="Chaduli D."/>
            <person name="Favel A."/>
            <person name="Grisel S."/>
            <person name="Henrissat B."/>
            <person name="Herpoel-Gimbert I."/>
            <person name="Ruiz-Duenas F.J."/>
            <person name="Chevret D."/>
            <person name="Hainaut M."/>
            <person name="Lin J."/>
            <person name="Wang M."/>
            <person name="Pangilinan J."/>
            <person name="Lipzen A."/>
            <person name="Lesage-Meessen L."/>
            <person name="Navarro D."/>
            <person name="Riley R."/>
            <person name="Grigoriev I.V."/>
            <person name="Zhou S."/>
            <person name="Raouche S."/>
            <person name="Rosso M.N."/>
        </authorList>
    </citation>
    <scope>NUCLEOTIDE SEQUENCE [LARGE SCALE GENOMIC DNA]</scope>
    <source>
        <strain evidence="1 2">BRFM 1820</strain>
    </source>
</reference>
<keyword evidence="2" id="KW-1185">Reference proteome</keyword>
<name>A0A371DNI8_9APHY</name>
<organism evidence="1 2">
    <name type="scientific">Lentinus brumalis</name>
    <dbReference type="NCBI Taxonomy" id="2498619"/>
    <lineage>
        <taxon>Eukaryota</taxon>
        <taxon>Fungi</taxon>
        <taxon>Dikarya</taxon>
        <taxon>Basidiomycota</taxon>
        <taxon>Agaricomycotina</taxon>
        <taxon>Agaricomycetes</taxon>
        <taxon>Polyporales</taxon>
        <taxon>Polyporaceae</taxon>
        <taxon>Lentinus</taxon>
    </lineage>
</organism>
<evidence type="ECO:0000313" key="2">
    <source>
        <dbReference type="Proteomes" id="UP000256964"/>
    </source>
</evidence>